<sequence length="46" mass="5128">MGSVGAYWLVWREPPVRDLRCGKIIRQAAGRGDAPRAMRKLVSVGF</sequence>
<gene>
    <name evidence="1" type="ORF">MEA186_34369</name>
</gene>
<organism evidence="1 2">
    <name type="scientific">Mesorhizobium amorphae CCNWGS0123</name>
    <dbReference type="NCBI Taxonomy" id="1082933"/>
    <lineage>
        <taxon>Bacteria</taxon>
        <taxon>Pseudomonadati</taxon>
        <taxon>Pseudomonadota</taxon>
        <taxon>Alphaproteobacteria</taxon>
        <taxon>Hyphomicrobiales</taxon>
        <taxon>Phyllobacteriaceae</taxon>
        <taxon>Mesorhizobium</taxon>
    </lineage>
</organism>
<keyword evidence="2" id="KW-1185">Reference proteome</keyword>
<protein>
    <submittedName>
        <fullName evidence="1">Uncharacterized protein</fullName>
    </submittedName>
</protein>
<name>G6YLI6_9HYPH</name>
<dbReference type="Proteomes" id="UP000002949">
    <property type="component" value="Unassembled WGS sequence"/>
</dbReference>
<dbReference type="EMBL" id="AGSN01000252">
    <property type="protein sequence ID" value="EHH02763.1"/>
    <property type="molecule type" value="Genomic_DNA"/>
</dbReference>
<dbReference type="AlphaFoldDB" id="G6YLI6"/>
<evidence type="ECO:0000313" key="2">
    <source>
        <dbReference type="Proteomes" id="UP000002949"/>
    </source>
</evidence>
<proteinExistence type="predicted"/>
<reference evidence="1 2" key="1">
    <citation type="journal article" date="2012" name="J. Bacteriol.">
        <title>Draft Genome Sequence of Plant Growth-Promoting Rhizobium Mesorhizobium amorphae, Isolated from Zinc-Lead Mine Tailings.</title>
        <authorList>
            <person name="Hao X."/>
            <person name="Lin Y."/>
            <person name="Johnstone L."/>
            <person name="Baltrus D.A."/>
            <person name="Miller S.J."/>
            <person name="Wei G."/>
            <person name="Rensing C."/>
        </authorList>
    </citation>
    <scope>NUCLEOTIDE SEQUENCE [LARGE SCALE GENOMIC DNA]</scope>
    <source>
        <strain evidence="1 2">CCNWGS0123</strain>
    </source>
</reference>
<evidence type="ECO:0000313" key="1">
    <source>
        <dbReference type="EMBL" id="EHH02763.1"/>
    </source>
</evidence>
<accession>G6YLI6</accession>